<evidence type="ECO:0000313" key="2">
    <source>
        <dbReference type="Proteomes" id="UP000708208"/>
    </source>
</evidence>
<reference evidence="1" key="1">
    <citation type="submission" date="2021-06" db="EMBL/GenBank/DDBJ databases">
        <authorList>
            <person name="Hodson N. C."/>
            <person name="Mongue J. A."/>
            <person name="Jaron S. K."/>
        </authorList>
    </citation>
    <scope>NUCLEOTIDE SEQUENCE</scope>
</reference>
<keyword evidence="2" id="KW-1185">Reference proteome</keyword>
<proteinExistence type="predicted"/>
<dbReference type="EMBL" id="CAJVCH010386485">
    <property type="protein sequence ID" value="CAG7817129.1"/>
    <property type="molecule type" value="Genomic_DNA"/>
</dbReference>
<organism evidence="1 2">
    <name type="scientific">Allacma fusca</name>
    <dbReference type="NCBI Taxonomy" id="39272"/>
    <lineage>
        <taxon>Eukaryota</taxon>
        <taxon>Metazoa</taxon>
        <taxon>Ecdysozoa</taxon>
        <taxon>Arthropoda</taxon>
        <taxon>Hexapoda</taxon>
        <taxon>Collembola</taxon>
        <taxon>Symphypleona</taxon>
        <taxon>Sminthuridae</taxon>
        <taxon>Allacma</taxon>
    </lineage>
</organism>
<name>A0A8J2L7L0_9HEXA</name>
<sequence length="44" mass="4889">MLKEILQSEAVADNLAANLKRRNLGETTNVEDIVHGRCCKALHL</sequence>
<dbReference type="AlphaFoldDB" id="A0A8J2L7L0"/>
<accession>A0A8J2L7L0</accession>
<dbReference type="Proteomes" id="UP000708208">
    <property type="component" value="Unassembled WGS sequence"/>
</dbReference>
<protein>
    <submittedName>
        <fullName evidence="1">Uncharacterized protein</fullName>
    </submittedName>
</protein>
<evidence type="ECO:0000313" key="1">
    <source>
        <dbReference type="EMBL" id="CAG7817129.1"/>
    </source>
</evidence>
<gene>
    <name evidence="1" type="ORF">AFUS01_LOCUS27712</name>
</gene>
<feature type="non-terminal residue" evidence="1">
    <location>
        <position position="44"/>
    </location>
</feature>
<comment type="caution">
    <text evidence="1">The sequence shown here is derived from an EMBL/GenBank/DDBJ whole genome shotgun (WGS) entry which is preliminary data.</text>
</comment>